<evidence type="ECO:0000313" key="1">
    <source>
        <dbReference type="EMBL" id="QHR92858.1"/>
    </source>
</evidence>
<organism evidence="1">
    <name type="scientific">Picea sitchensis</name>
    <name type="common">Sitka spruce</name>
    <name type="synonym">Pinus sitchensis</name>
    <dbReference type="NCBI Taxonomy" id="3332"/>
    <lineage>
        <taxon>Eukaryota</taxon>
        <taxon>Viridiplantae</taxon>
        <taxon>Streptophyta</taxon>
        <taxon>Embryophyta</taxon>
        <taxon>Tracheophyta</taxon>
        <taxon>Spermatophyta</taxon>
        <taxon>Pinopsida</taxon>
        <taxon>Pinidae</taxon>
        <taxon>Conifers I</taxon>
        <taxon>Pinales</taxon>
        <taxon>Pinaceae</taxon>
        <taxon>Picea</taxon>
    </lineage>
</organism>
<proteinExistence type="predicted"/>
<sequence length="55" mass="6295">MKLKLESALQRRMHLCESDTSIGCVTQIHLPTRNLHMAEERHGHWQGEGESIPMA</sequence>
<protein>
    <submittedName>
        <fullName evidence="1">Uncharacterized protein</fullName>
    </submittedName>
</protein>
<accession>A0A6B9XS93</accession>
<dbReference type="AlphaFoldDB" id="A0A6B9XS93"/>
<dbReference type="EMBL" id="MK697706">
    <property type="protein sequence ID" value="QHR92858.1"/>
    <property type="molecule type" value="Genomic_DNA"/>
</dbReference>
<gene>
    <name evidence="1" type="primary">orf06960</name>
    <name evidence="1" type="ORF">Q903MT_gene6906</name>
</gene>
<keyword evidence="1" id="KW-0496">Mitochondrion</keyword>
<reference evidence="1" key="1">
    <citation type="submission" date="2019-03" db="EMBL/GenBank/DDBJ databases">
        <title>Largest Complete Mitochondrial Genome of a Gymnosperm, Sitka Spruce (Picea sitchensis), Indicates Complex Physical Structure.</title>
        <authorList>
            <person name="Jackman S.D."/>
            <person name="Coombe L."/>
            <person name="Warren R."/>
            <person name="Kirk H."/>
            <person name="Trinh E."/>
            <person name="McLeod T."/>
            <person name="Pleasance S."/>
            <person name="Pandoh P."/>
            <person name="Zhao Y."/>
            <person name="Coope R."/>
            <person name="Bousquet J."/>
            <person name="Bohlmann J.C."/>
            <person name="Jones S.J.M."/>
            <person name="Birol I."/>
        </authorList>
    </citation>
    <scope>NUCLEOTIDE SEQUENCE</scope>
    <source>
        <strain evidence="1">Q903</strain>
    </source>
</reference>
<name>A0A6B9XS93_PICSI</name>
<geneLocation type="mitochondrion" evidence="1"/>